<dbReference type="Pfam" id="PF01522">
    <property type="entry name" value="Polysacc_deac_1"/>
    <property type="match status" value="1"/>
</dbReference>
<evidence type="ECO:0000256" key="5">
    <source>
        <dbReference type="ARBA" id="ARBA00022475"/>
    </source>
</evidence>
<evidence type="ECO:0000313" key="24">
    <source>
        <dbReference type="EMBL" id="CEP14507.1"/>
    </source>
</evidence>
<evidence type="ECO:0000256" key="21">
    <source>
        <dbReference type="ARBA" id="ARBA00048494"/>
    </source>
</evidence>
<keyword evidence="13" id="KW-0472">Membrane</keyword>
<dbReference type="GO" id="GO:0009272">
    <property type="term" value="P:fungal-type cell wall biogenesis"/>
    <property type="evidence" value="ECO:0007669"/>
    <property type="project" value="UniProtKB-ARBA"/>
</dbReference>
<organism evidence="24 25">
    <name type="scientific">Parasitella parasitica</name>
    <dbReference type="NCBI Taxonomy" id="35722"/>
    <lineage>
        <taxon>Eukaryota</taxon>
        <taxon>Fungi</taxon>
        <taxon>Fungi incertae sedis</taxon>
        <taxon>Mucoromycota</taxon>
        <taxon>Mucoromycotina</taxon>
        <taxon>Mucoromycetes</taxon>
        <taxon>Mucorales</taxon>
        <taxon>Mucorineae</taxon>
        <taxon>Mucoraceae</taxon>
        <taxon>Parasitella</taxon>
    </lineage>
</organism>
<proteinExistence type="inferred from homology"/>
<gene>
    <name evidence="24" type="primary">PARPA_08690.1 scaffold 33736</name>
</gene>
<evidence type="ECO:0000256" key="10">
    <source>
        <dbReference type="ARBA" id="ARBA00022729"/>
    </source>
</evidence>
<dbReference type="OrthoDB" id="407355at2759"/>
<comment type="similarity">
    <text evidence="4">Belongs to the polysaccharide deacetylase family.</text>
</comment>
<evidence type="ECO:0000256" key="17">
    <source>
        <dbReference type="ARBA" id="ARBA00023288"/>
    </source>
</evidence>
<dbReference type="GO" id="GO:0071555">
    <property type="term" value="P:cell wall organization"/>
    <property type="evidence" value="ECO:0007669"/>
    <property type="project" value="UniProtKB-KW"/>
</dbReference>
<evidence type="ECO:0000256" key="13">
    <source>
        <dbReference type="ARBA" id="ARBA00023136"/>
    </source>
</evidence>
<evidence type="ECO:0000259" key="23">
    <source>
        <dbReference type="PROSITE" id="PS51677"/>
    </source>
</evidence>
<dbReference type="InterPro" id="IPR011330">
    <property type="entry name" value="Glyco_hydro/deAcase_b/a-brl"/>
</dbReference>
<dbReference type="PANTHER" id="PTHR10587">
    <property type="entry name" value="GLYCOSYL TRANSFERASE-RELATED"/>
    <property type="match status" value="1"/>
</dbReference>
<keyword evidence="19" id="KW-0624">Polysaccharide degradation</keyword>
<name>A0A0B7NG55_9FUNG</name>
<evidence type="ECO:0000256" key="14">
    <source>
        <dbReference type="ARBA" id="ARBA00023180"/>
    </source>
</evidence>
<comment type="cofactor">
    <cofactor evidence="1">
        <name>Co(2+)</name>
        <dbReference type="ChEBI" id="CHEBI:48828"/>
    </cofactor>
</comment>
<evidence type="ECO:0000256" key="22">
    <source>
        <dbReference type="SAM" id="SignalP"/>
    </source>
</evidence>
<dbReference type="GO" id="GO:0006032">
    <property type="term" value="P:chitin catabolic process"/>
    <property type="evidence" value="ECO:0007669"/>
    <property type="project" value="UniProtKB-KW"/>
</dbReference>
<keyword evidence="5" id="KW-1003">Cell membrane</keyword>
<evidence type="ECO:0000256" key="8">
    <source>
        <dbReference type="ARBA" id="ARBA00022622"/>
    </source>
</evidence>
<evidence type="ECO:0000256" key="6">
    <source>
        <dbReference type="ARBA" id="ARBA00022512"/>
    </source>
</evidence>
<dbReference type="GO" id="GO:0046872">
    <property type="term" value="F:metal ion binding"/>
    <property type="evidence" value="ECO:0007669"/>
    <property type="project" value="UniProtKB-KW"/>
</dbReference>
<evidence type="ECO:0000256" key="18">
    <source>
        <dbReference type="ARBA" id="ARBA00023316"/>
    </source>
</evidence>
<feature type="chain" id="PRO_5002138083" description="chitin deacetylase" evidence="22">
    <location>
        <begin position="19"/>
        <end position="414"/>
    </location>
</feature>
<evidence type="ECO:0000256" key="19">
    <source>
        <dbReference type="ARBA" id="ARBA00023326"/>
    </source>
</evidence>
<dbReference type="InterPro" id="IPR050248">
    <property type="entry name" value="Polysacc_deacetylase_ArnD"/>
</dbReference>
<evidence type="ECO:0000256" key="11">
    <source>
        <dbReference type="ARBA" id="ARBA00022801"/>
    </source>
</evidence>
<dbReference type="Proteomes" id="UP000054107">
    <property type="component" value="Unassembled WGS sequence"/>
</dbReference>
<dbReference type="SUPFAM" id="SSF88713">
    <property type="entry name" value="Glycoside hydrolase/deacetylase"/>
    <property type="match status" value="1"/>
</dbReference>
<keyword evidence="14" id="KW-0325">Glycoprotein</keyword>
<feature type="domain" description="NodB homology" evidence="23">
    <location>
        <begin position="148"/>
        <end position="343"/>
    </location>
</feature>
<feature type="signal peptide" evidence="22">
    <location>
        <begin position="1"/>
        <end position="18"/>
    </location>
</feature>
<keyword evidence="16" id="KW-0170">Cobalt</keyword>
<keyword evidence="12" id="KW-0146">Chitin degradation</keyword>
<evidence type="ECO:0000256" key="9">
    <source>
        <dbReference type="ARBA" id="ARBA00022723"/>
    </source>
</evidence>
<sequence length="414" mass="45634">MWKYQALIVSLASTAALAAVDISKFPSKTDPTHFTIPSIPQTTSHDVATECQYYQSNFTVDKTQWPTVWDIATSNNMNTSAEFMSVYNAIDWTKAPTAPVRKLTAAGGLNLTGYDTVNDPDCWWSASQCVKPKASGVNPDIYACPEPETWGLTFDDGPNCSHNAFYDYLETNKQRASMFYIGSNVLNWPYGALRGLKDGHHLCGHTWSHRMMTTLSNQEVLAELYYTAKAIKYVTGVTPLHWRPALGDLDDRVRWIASQLNMTAILWNLDTDDWAAGSTPGITADTVNQRYKDFIQMGSNGTYKDSGNIVLSHEINNMTMDFFVNHYPDIKKNYKHVTDVATCMNIAHPYLEKVITFPSFDASVNSNAGTATGSGVIPGASSAPSSGNSVTPYTNFYNGPLFIAALFGLLLVAV</sequence>
<dbReference type="GO" id="GO:0005886">
    <property type="term" value="C:plasma membrane"/>
    <property type="evidence" value="ECO:0007669"/>
    <property type="project" value="UniProtKB-SubCell"/>
</dbReference>
<evidence type="ECO:0000313" key="25">
    <source>
        <dbReference type="Proteomes" id="UP000054107"/>
    </source>
</evidence>
<comment type="subcellular location">
    <subcellularLocation>
        <location evidence="3">Cell membrane</location>
        <topology evidence="3">Lipid-anchor</topology>
        <topology evidence="3">GPI-anchor</topology>
    </subcellularLocation>
    <subcellularLocation>
        <location evidence="2">Secreted</location>
        <location evidence="2">Cell wall</location>
    </subcellularLocation>
</comment>
<keyword evidence="7" id="KW-0964">Secreted</keyword>
<dbReference type="PROSITE" id="PS51677">
    <property type="entry name" value="NODB"/>
    <property type="match status" value="1"/>
</dbReference>
<keyword evidence="25" id="KW-1185">Reference proteome</keyword>
<dbReference type="InterPro" id="IPR002509">
    <property type="entry name" value="NODB_dom"/>
</dbReference>
<dbReference type="GO" id="GO:0004099">
    <property type="term" value="F:chitin deacetylase activity"/>
    <property type="evidence" value="ECO:0007669"/>
    <property type="project" value="UniProtKB-EC"/>
</dbReference>
<evidence type="ECO:0000256" key="4">
    <source>
        <dbReference type="ARBA" id="ARBA00010973"/>
    </source>
</evidence>
<reference evidence="24 25" key="1">
    <citation type="submission" date="2014-09" db="EMBL/GenBank/DDBJ databases">
        <authorList>
            <person name="Ellenberger Sabrina"/>
        </authorList>
    </citation>
    <scope>NUCLEOTIDE SEQUENCE [LARGE SCALE GENOMIC DNA]</scope>
    <source>
        <strain evidence="24 25">CBS 412.66</strain>
    </source>
</reference>
<accession>A0A0B7NG55</accession>
<dbReference type="Gene3D" id="3.20.20.370">
    <property type="entry name" value="Glycoside hydrolase/deacetylase"/>
    <property type="match status" value="1"/>
</dbReference>
<keyword evidence="15" id="KW-0119">Carbohydrate metabolism</keyword>
<protein>
    <recommendedName>
        <fullName evidence="20">chitin deacetylase</fullName>
        <ecNumber evidence="20">3.5.1.41</ecNumber>
    </recommendedName>
</protein>
<evidence type="ECO:0000256" key="7">
    <source>
        <dbReference type="ARBA" id="ARBA00022525"/>
    </source>
</evidence>
<evidence type="ECO:0000256" key="2">
    <source>
        <dbReference type="ARBA" id="ARBA00004191"/>
    </source>
</evidence>
<dbReference type="EC" id="3.5.1.41" evidence="20"/>
<keyword evidence="11" id="KW-0378">Hydrolase</keyword>
<dbReference type="GO" id="GO:0098552">
    <property type="term" value="C:side of membrane"/>
    <property type="evidence" value="ECO:0007669"/>
    <property type="project" value="UniProtKB-KW"/>
</dbReference>
<evidence type="ECO:0000256" key="3">
    <source>
        <dbReference type="ARBA" id="ARBA00004609"/>
    </source>
</evidence>
<dbReference type="STRING" id="35722.A0A0B7NG55"/>
<dbReference type="AlphaFoldDB" id="A0A0B7NG55"/>
<keyword evidence="6" id="KW-0134">Cell wall</keyword>
<keyword evidence="10 22" id="KW-0732">Signal</keyword>
<evidence type="ECO:0000256" key="15">
    <source>
        <dbReference type="ARBA" id="ARBA00023277"/>
    </source>
</evidence>
<evidence type="ECO:0000256" key="20">
    <source>
        <dbReference type="ARBA" id="ARBA00024056"/>
    </source>
</evidence>
<dbReference type="PANTHER" id="PTHR10587:SF98">
    <property type="entry name" value="CHITIN DEACETYLASE"/>
    <property type="match status" value="1"/>
</dbReference>
<dbReference type="FunFam" id="3.20.20.370:FF:000004">
    <property type="entry name" value="Related to Chitin deacetylase"/>
    <property type="match status" value="1"/>
</dbReference>
<evidence type="ECO:0000256" key="1">
    <source>
        <dbReference type="ARBA" id="ARBA00001941"/>
    </source>
</evidence>
<evidence type="ECO:0000256" key="12">
    <source>
        <dbReference type="ARBA" id="ARBA00023024"/>
    </source>
</evidence>
<dbReference type="GO" id="GO:0000272">
    <property type="term" value="P:polysaccharide catabolic process"/>
    <property type="evidence" value="ECO:0007669"/>
    <property type="project" value="UniProtKB-KW"/>
</dbReference>
<keyword evidence="9" id="KW-0479">Metal-binding</keyword>
<keyword evidence="8" id="KW-0336">GPI-anchor</keyword>
<evidence type="ECO:0000256" key="16">
    <source>
        <dbReference type="ARBA" id="ARBA00023285"/>
    </source>
</evidence>
<keyword evidence="18" id="KW-0961">Cell wall biogenesis/degradation</keyword>
<comment type="catalytic activity">
    <reaction evidence="21">
        <text>[(1-&gt;4)-N-acetyl-beta-D-glucosaminyl](n) + n H2O = chitosan + n acetate</text>
        <dbReference type="Rhea" id="RHEA:10464"/>
        <dbReference type="Rhea" id="RHEA-COMP:9593"/>
        <dbReference type="Rhea" id="RHEA-COMP:9597"/>
        <dbReference type="ChEBI" id="CHEBI:15377"/>
        <dbReference type="ChEBI" id="CHEBI:17029"/>
        <dbReference type="ChEBI" id="CHEBI:30089"/>
        <dbReference type="ChEBI" id="CHEBI:57704"/>
        <dbReference type="EC" id="3.5.1.41"/>
    </reaction>
    <physiologicalReaction direction="left-to-right" evidence="21">
        <dbReference type="Rhea" id="RHEA:10465"/>
    </physiologicalReaction>
</comment>
<keyword evidence="17" id="KW-0449">Lipoprotein</keyword>
<dbReference type="EMBL" id="LN731291">
    <property type="protein sequence ID" value="CEP14507.1"/>
    <property type="molecule type" value="Genomic_DNA"/>
</dbReference>